<feature type="compositionally biased region" description="Basic and acidic residues" evidence="1">
    <location>
        <begin position="41"/>
        <end position="71"/>
    </location>
</feature>
<feature type="signal peptide" evidence="2">
    <location>
        <begin position="1"/>
        <end position="20"/>
    </location>
</feature>
<reference evidence="3 4" key="1">
    <citation type="submission" date="2010-03" db="EMBL/GenBank/DDBJ databases">
        <title>Complete sequence of Sideroxydans lithotrophicus ES-1.</title>
        <authorList>
            <consortium name="US DOE Joint Genome Institute"/>
            <person name="Lucas S."/>
            <person name="Copeland A."/>
            <person name="Lapidus A."/>
            <person name="Cheng J.-F."/>
            <person name="Bruce D."/>
            <person name="Goodwin L."/>
            <person name="Pitluck S."/>
            <person name="Munk A.C."/>
            <person name="Detter J.C."/>
            <person name="Han C."/>
            <person name="Tapia R."/>
            <person name="Larimer F."/>
            <person name="Land M."/>
            <person name="Hauser L."/>
            <person name="Kyrpides N."/>
            <person name="Ivanova N."/>
            <person name="Emerson D."/>
            <person name="Woyke T."/>
        </authorList>
    </citation>
    <scope>NUCLEOTIDE SEQUENCE [LARGE SCALE GENOMIC DNA]</scope>
    <source>
        <strain evidence="3 4">ES-1</strain>
    </source>
</reference>
<accession>D5CLS6</accession>
<dbReference type="KEGG" id="slt:Slit_2293"/>
<evidence type="ECO:0000256" key="1">
    <source>
        <dbReference type="SAM" id="MobiDB-lite"/>
    </source>
</evidence>
<keyword evidence="4" id="KW-1185">Reference proteome</keyword>
<proteinExistence type="predicted"/>
<keyword evidence="2" id="KW-0732">Signal</keyword>
<name>D5CLS6_SIDLE</name>
<gene>
    <name evidence="3" type="ordered locus">Slit_2293</name>
</gene>
<evidence type="ECO:0000313" key="4">
    <source>
        <dbReference type="Proteomes" id="UP000001625"/>
    </source>
</evidence>
<evidence type="ECO:0000313" key="3">
    <source>
        <dbReference type="EMBL" id="ADE12521.1"/>
    </source>
</evidence>
<dbReference type="Proteomes" id="UP000001625">
    <property type="component" value="Chromosome"/>
</dbReference>
<organism evidence="3 4">
    <name type="scientific">Sideroxydans lithotrophicus (strain ES-1)</name>
    <dbReference type="NCBI Taxonomy" id="580332"/>
    <lineage>
        <taxon>Bacteria</taxon>
        <taxon>Pseudomonadati</taxon>
        <taxon>Pseudomonadota</taxon>
        <taxon>Betaproteobacteria</taxon>
        <taxon>Nitrosomonadales</taxon>
        <taxon>Gallionellaceae</taxon>
        <taxon>Sideroxydans</taxon>
    </lineage>
</organism>
<feature type="region of interest" description="Disordered" evidence="1">
    <location>
        <begin position="41"/>
        <end position="82"/>
    </location>
</feature>
<evidence type="ECO:0000256" key="2">
    <source>
        <dbReference type="SAM" id="SignalP"/>
    </source>
</evidence>
<dbReference type="AlphaFoldDB" id="D5CLS6"/>
<feature type="chain" id="PRO_5003070359" evidence="2">
    <location>
        <begin position="21"/>
        <end position="100"/>
    </location>
</feature>
<protein>
    <submittedName>
        <fullName evidence="3">Uncharacterized protein</fullName>
    </submittedName>
</protein>
<dbReference type="EMBL" id="CP001965">
    <property type="protein sequence ID" value="ADE12521.1"/>
    <property type="molecule type" value="Genomic_DNA"/>
</dbReference>
<dbReference type="RefSeq" id="WP_013030419.1">
    <property type="nucleotide sequence ID" value="NC_013959.1"/>
</dbReference>
<sequence length="100" mass="11279" precursor="true">MLKKVLLLSVLLSMTSLAQAKDVSAKQVGVEYARGNLEKAEAEHKDNLQRVSDSEKRLAEAQKRLEEDRQKAAASQKNLDEAKAKYTRAQELLDQAWKQP</sequence>
<dbReference type="HOGENOM" id="CLU_2304120_0_0_4"/>